<protein>
    <submittedName>
        <fullName evidence="1">Uncharacterized protein</fullName>
    </submittedName>
</protein>
<evidence type="ECO:0000313" key="1">
    <source>
        <dbReference type="EMBL" id="CAD2188083.1"/>
    </source>
</evidence>
<sequence>MLLMVLNIFQEKILNIGLYIFSYRVAQEQKSLKYHGNPATCNVPTVNLYVIIFPKPLHKPP</sequence>
<accession>A0A6V7WM44</accession>
<dbReference type="AlphaFoldDB" id="A0A6V7WM44"/>
<reference evidence="1 2" key="1">
    <citation type="submission" date="2020-08" db="EMBL/GenBank/DDBJ databases">
        <authorList>
            <person name="Koutsovoulos G."/>
            <person name="Danchin GJ E."/>
        </authorList>
    </citation>
    <scope>NUCLEOTIDE SEQUENCE [LARGE SCALE GENOMIC DNA]</scope>
</reference>
<dbReference type="Proteomes" id="UP000580250">
    <property type="component" value="Unassembled WGS sequence"/>
</dbReference>
<dbReference type="EMBL" id="CAJEWN010000672">
    <property type="protein sequence ID" value="CAD2188083.1"/>
    <property type="molecule type" value="Genomic_DNA"/>
</dbReference>
<organism evidence="1 2">
    <name type="scientific">Meloidogyne enterolobii</name>
    <name type="common">Root-knot nematode worm</name>
    <name type="synonym">Meloidogyne mayaguensis</name>
    <dbReference type="NCBI Taxonomy" id="390850"/>
    <lineage>
        <taxon>Eukaryota</taxon>
        <taxon>Metazoa</taxon>
        <taxon>Ecdysozoa</taxon>
        <taxon>Nematoda</taxon>
        <taxon>Chromadorea</taxon>
        <taxon>Rhabditida</taxon>
        <taxon>Tylenchina</taxon>
        <taxon>Tylenchomorpha</taxon>
        <taxon>Tylenchoidea</taxon>
        <taxon>Meloidogynidae</taxon>
        <taxon>Meloidogyninae</taxon>
        <taxon>Meloidogyne</taxon>
    </lineage>
</organism>
<proteinExistence type="predicted"/>
<gene>
    <name evidence="1" type="ORF">MENT_LOCUS40709</name>
</gene>
<name>A0A6V7WM44_MELEN</name>
<comment type="caution">
    <text evidence="1">The sequence shown here is derived from an EMBL/GenBank/DDBJ whole genome shotgun (WGS) entry which is preliminary data.</text>
</comment>
<evidence type="ECO:0000313" key="2">
    <source>
        <dbReference type="Proteomes" id="UP000580250"/>
    </source>
</evidence>